<evidence type="ECO:0000313" key="3">
    <source>
        <dbReference type="EMBL" id="VFU41775.1"/>
    </source>
</evidence>
<evidence type="ECO:0000259" key="2">
    <source>
        <dbReference type="Pfam" id="PF05634"/>
    </source>
</evidence>
<dbReference type="EMBL" id="CAADRP010001567">
    <property type="protein sequence ID" value="VFU41775.1"/>
    <property type="molecule type" value="Genomic_DNA"/>
</dbReference>
<dbReference type="GO" id="GO:0003723">
    <property type="term" value="F:RNA binding"/>
    <property type="evidence" value="ECO:0007669"/>
    <property type="project" value="InterPro"/>
</dbReference>
<accession>A0A6N2LLD2</accession>
<dbReference type="Pfam" id="PF05634">
    <property type="entry name" value="APO_RNA-bind"/>
    <property type="match status" value="1"/>
</dbReference>
<dbReference type="InterPro" id="IPR023342">
    <property type="entry name" value="APO_dom"/>
</dbReference>
<gene>
    <name evidence="3" type="ORF">SVIM_LOCUS246928</name>
</gene>
<proteinExistence type="predicted"/>
<dbReference type="AlphaFoldDB" id="A0A6N2LLD2"/>
<feature type="domain" description="APO" evidence="2">
    <location>
        <begin position="34"/>
        <end position="129"/>
    </location>
</feature>
<reference evidence="3" key="1">
    <citation type="submission" date="2019-03" db="EMBL/GenBank/DDBJ databases">
        <authorList>
            <person name="Mank J."/>
            <person name="Almeida P."/>
        </authorList>
    </citation>
    <scope>NUCLEOTIDE SEQUENCE</scope>
    <source>
        <strain evidence="3">78183</strain>
    </source>
</reference>
<sequence>MHKILKPQHLLSKRPNLTHFFSTKTPIPLPYGTETNDPSFKDIPKPVRDKSERNPYVTPMKVLIKRAKEEREARKLQPCRMLENPPENGLLVPQLVPVAHQVYEAREALISGISKLVKVIPVQKCRIIIRVTGQPNNTTLGMERGILFHSRFLSSAMSYILATWVMKFEPALVLEVE</sequence>
<organism evidence="3">
    <name type="scientific">Salix viminalis</name>
    <name type="common">Common osier</name>
    <name type="synonym">Basket willow</name>
    <dbReference type="NCBI Taxonomy" id="40686"/>
    <lineage>
        <taxon>Eukaryota</taxon>
        <taxon>Viridiplantae</taxon>
        <taxon>Streptophyta</taxon>
        <taxon>Embryophyta</taxon>
        <taxon>Tracheophyta</taxon>
        <taxon>Spermatophyta</taxon>
        <taxon>Magnoliopsida</taxon>
        <taxon>eudicotyledons</taxon>
        <taxon>Gunneridae</taxon>
        <taxon>Pentapetalae</taxon>
        <taxon>rosids</taxon>
        <taxon>fabids</taxon>
        <taxon>Malpighiales</taxon>
        <taxon>Salicaceae</taxon>
        <taxon>Saliceae</taxon>
        <taxon>Salix</taxon>
    </lineage>
</organism>
<evidence type="ECO:0000256" key="1">
    <source>
        <dbReference type="SAM" id="MobiDB-lite"/>
    </source>
</evidence>
<name>A0A6N2LLD2_SALVM</name>
<feature type="compositionally biased region" description="Basic and acidic residues" evidence="1">
    <location>
        <begin position="39"/>
        <end position="52"/>
    </location>
</feature>
<protein>
    <recommendedName>
        <fullName evidence="2">APO domain-containing protein</fullName>
    </recommendedName>
</protein>
<feature type="region of interest" description="Disordered" evidence="1">
    <location>
        <begin position="31"/>
        <end position="52"/>
    </location>
</feature>